<name>A0A8H7AWM6_9PLEO</name>
<protein>
    <recommendedName>
        <fullName evidence="4">Regulator of chromosome condensation 1/beta-lactamase-inhibitor protein II</fullName>
    </recommendedName>
</protein>
<proteinExistence type="predicted"/>
<dbReference type="Gene3D" id="2.130.10.30">
    <property type="entry name" value="Regulator of chromosome condensation 1/beta-lactamase-inhibitor protein II"/>
    <property type="match status" value="1"/>
</dbReference>
<comment type="caution">
    <text evidence="2">The sequence shown here is derived from an EMBL/GenBank/DDBJ whole genome shotgun (WGS) entry which is preliminary data.</text>
</comment>
<dbReference type="SUPFAM" id="SSF50985">
    <property type="entry name" value="RCC1/BLIP-II"/>
    <property type="match status" value="1"/>
</dbReference>
<evidence type="ECO:0000256" key="1">
    <source>
        <dbReference type="SAM" id="SignalP"/>
    </source>
</evidence>
<gene>
    <name evidence="2" type="ORF">GT037_009867</name>
</gene>
<dbReference type="GeneID" id="62208092"/>
<organism evidence="2 3">
    <name type="scientific">Alternaria burnsii</name>
    <dbReference type="NCBI Taxonomy" id="1187904"/>
    <lineage>
        <taxon>Eukaryota</taxon>
        <taxon>Fungi</taxon>
        <taxon>Dikarya</taxon>
        <taxon>Ascomycota</taxon>
        <taxon>Pezizomycotina</taxon>
        <taxon>Dothideomycetes</taxon>
        <taxon>Pleosporomycetidae</taxon>
        <taxon>Pleosporales</taxon>
        <taxon>Pleosporineae</taxon>
        <taxon>Pleosporaceae</taxon>
        <taxon>Alternaria</taxon>
        <taxon>Alternaria sect. Alternaria</taxon>
    </lineage>
</organism>
<dbReference type="EMBL" id="JAAABM010000018">
    <property type="protein sequence ID" value="KAF7671968.1"/>
    <property type="molecule type" value="Genomic_DNA"/>
</dbReference>
<keyword evidence="3" id="KW-1185">Reference proteome</keyword>
<feature type="chain" id="PRO_5034777773" description="Regulator of chromosome condensation 1/beta-lactamase-inhibitor protein II" evidence="1">
    <location>
        <begin position="21"/>
        <end position="705"/>
    </location>
</feature>
<evidence type="ECO:0000313" key="3">
    <source>
        <dbReference type="Proteomes" id="UP000596902"/>
    </source>
</evidence>
<evidence type="ECO:0000313" key="2">
    <source>
        <dbReference type="EMBL" id="KAF7671968.1"/>
    </source>
</evidence>
<dbReference type="RefSeq" id="XP_038782328.1">
    <property type="nucleotide sequence ID" value="XM_038934914.1"/>
</dbReference>
<accession>A0A8H7AWM6</accession>
<dbReference type="AlphaFoldDB" id="A0A8H7AWM6"/>
<sequence>MAVARLQAILACLPCGTAEAKDETYPNEKAALLSAATSNSRLTAETAENVIAILLTTSLTGPALHMQLDSVVGASGWRSNMAKYVLEKLTVALQASHERLGPTIRSAYHRAWEAAQSIEGFVIEHPVMCTVIALGVLAVVAPWVLEALGFAELGPVQDGRWIRKKRYLRFLVAVGLRWPGTEALAVLLFPAFGHGEVALGSGLRPFPYHHRPLVPPRPLVTTPSTPRTTAARGRGVTRLIGYLGWTSQRLFLVVLICAIAIVMRQRLYVLGGREVKHNNSNNNNNTARPTSSALEPVLEARSIRVLWAAWCDAVIAYSKNKDEDGDGGDSGGVEEPWPWVLEYIGTGLTTAQKKCLTADEDLKRAAPLAEAVLFGSAMHDGLRGYVVKSGNGDVDADGGTGAERVEQKIVLFGTDLEMEDGVPEIQTFLASESGFTATITDVKIDTSSCISLYMASPSTTTTTELILRFENFSHLRRYLSFAPQPSSPAPEVTCLPYTSPSRPQHVVNATTTTALDANMRVWTSTSDPRYPKCLGRSYDGGFDMSPLPYLEESCIQKIAAGGYMSAAVSSDGELFVWGQACPGAGKELDVLKVSGVEVQATGIGVDEEQDEFVKCLDVRIDGQVARVYDVTVGHGHILVAAELFGMGEETKSVLFAAGDDSENQLGLETGADFKESFEEVASLRDKRIVQLEAAGWSTYAVLLEK</sequence>
<reference evidence="2" key="1">
    <citation type="submission" date="2020-01" db="EMBL/GenBank/DDBJ databases">
        <authorList>
            <person name="Feng Z.H.Z."/>
        </authorList>
    </citation>
    <scope>NUCLEOTIDE SEQUENCE</scope>
    <source>
        <strain evidence="2">CBS107.38</strain>
    </source>
</reference>
<evidence type="ECO:0008006" key="4">
    <source>
        <dbReference type="Google" id="ProtNLM"/>
    </source>
</evidence>
<feature type="signal peptide" evidence="1">
    <location>
        <begin position="1"/>
        <end position="20"/>
    </location>
</feature>
<dbReference type="Proteomes" id="UP000596902">
    <property type="component" value="Unassembled WGS sequence"/>
</dbReference>
<reference evidence="2" key="2">
    <citation type="submission" date="2020-08" db="EMBL/GenBank/DDBJ databases">
        <title>Draft Genome Sequence of Cumin Blight Pathogen Alternaria burnsii.</title>
        <authorList>
            <person name="Feng Z."/>
        </authorList>
    </citation>
    <scope>NUCLEOTIDE SEQUENCE</scope>
    <source>
        <strain evidence="2">CBS107.38</strain>
    </source>
</reference>
<dbReference type="InterPro" id="IPR009091">
    <property type="entry name" value="RCC1/BLIP-II"/>
</dbReference>
<keyword evidence="1" id="KW-0732">Signal</keyword>